<organism evidence="1 2">
    <name type="scientific">Cinchona calisaya</name>
    <dbReference type="NCBI Taxonomy" id="153742"/>
    <lineage>
        <taxon>Eukaryota</taxon>
        <taxon>Viridiplantae</taxon>
        <taxon>Streptophyta</taxon>
        <taxon>Embryophyta</taxon>
        <taxon>Tracheophyta</taxon>
        <taxon>Spermatophyta</taxon>
        <taxon>Magnoliopsida</taxon>
        <taxon>eudicotyledons</taxon>
        <taxon>Gunneridae</taxon>
        <taxon>Pentapetalae</taxon>
        <taxon>asterids</taxon>
        <taxon>lamiids</taxon>
        <taxon>Gentianales</taxon>
        <taxon>Rubiaceae</taxon>
        <taxon>Cinchonoideae</taxon>
        <taxon>Cinchoneae</taxon>
        <taxon>Cinchona</taxon>
    </lineage>
</organism>
<dbReference type="EMBL" id="JBJUIK010000001">
    <property type="protein sequence ID" value="KAL3537287.1"/>
    <property type="molecule type" value="Genomic_DNA"/>
</dbReference>
<keyword evidence="2" id="KW-1185">Reference proteome</keyword>
<sequence>MPQQIIHPFQVHQARYHHQPFNPQYTATQIPIQNVMPPAVLVPFAPRPNITNDSLALHRQFFQGFDLLGSVGNGQNIFQTLSGNNGGVSLGVLQTLMGGGDGGSSMLNSGLDALTGLLGGFSF</sequence>
<protein>
    <submittedName>
        <fullName evidence="1">Uncharacterized protein</fullName>
    </submittedName>
</protein>
<proteinExistence type="predicted"/>
<evidence type="ECO:0000313" key="1">
    <source>
        <dbReference type="EMBL" id="KAL3537287.1"/>
    </source>
</evidence>
<dbReference type="Proteomes" id="UP001630127">
    <property type="component" value="Unassembled WGS sequence"/>
</dbReference>
<dbReference type="AlphaFoldDB" id="A0ABD3B170"/>
<reference evidence="1 2" key="1">
    <citation type="submission" date="2024-11" db="EMBL/GenBank/DDBJ databases">
        <title>A near-complete genome assembly of Cinchona calisaya.</title>
        <authorList>
            <person name="Lian D.C."/>
            <person name="Zhao X.W."/>
            <person name="Wei L."/>
        </authorList>
    </citation>
    <scope>NUCLEOTIDE SEQUENCE [LARGE SCALE GENOMIC DNA]</scope>
    <source>
        <tissue evidence="1">Nenye</tissue>
    </source>
</reference>
<gene>
    <name evidence="1" type="ORF">ACH5RR_000653</name>
</gene>
<accession>A0ABD3B170</accession>
<comment type="caution">
    <text evidence="1">The sequence shown here is derived from an EMBL/GenBank/DDBJ whole genome shotgun (WGS) entry which is preliminary data.</text>
</comment>
<name>A0ABD3B170_9GENT</name>
<evidence type="ECO:0000313" key="2">
    <source>
        <dbReference type="Proteomes" id="UP001630127"/>
    </source>
</evidence>